<gene>
    <name evidence="1" type="ORF">KDW_37430</name>
</gene>
<proteinExistence type="predicted"/>
<comment type="caution">
    <text evidence="1">The sequence shown here is derived from an EMBL/GenBank/DDBJ whole genome shotgun (WGS) entry which is preliminary data.</text>
</comment>
<organism evidence="1 2">
    <name type="scientific">Dictyobacter vulcani</name>
    <dbReference type="NCBI Taxonomy" id="2607529"/>
    <lineage>
        <taxon>Bacteria</taxon>
        <taxon>Bacillati</taxon>
        <taxon>Chloroflexota</taxon>
        <taxon>Ktedonobacteria</taxon>
        <taxon>Ktedonobacterales</taxon>
        <taxon>Dictyobacteraceae</taxon>
        <taxon>Dictyobacter</taxon>
    </lineage>
</organism>
<dbReference type="AlphaFoldDB" id="A0A5J4KT09"/>
<dbReference type="EMBL" id="BKZW01000002">
    <property type="protein sequence ID" value="GER89581.1"/>
    <property type="molecule type" value="Genomic_DNA"/>
</dbReference>
<sequence length="57" mass="6381">MLHTYPTGRGQTAPMVRRSTYARMIEGIGVDTMIPVRLVLEIDNGIDAEFFIADPPF</sequence>
<protein>
    <submittedName>
        <fullName evidence="1">Uncharacterized protein</fullName>
    </submittedName>
</protein>
<evidence type="ECO:0000313" key="2">
    <source>
        <dbReference type="Proteomes" id="UP000326912"/>
    </source>
</evidence>
<keyword evidence="2" id="KW-1185">Reference proteome</keyword>
<reference evidence="1 2" key="1">
    <citation type="submission" date="2019-10" db="EMBL/GenBank/DDBJ databases">
        <title>Dictyobacter vulcani sp. nov., within the class Ktedonobacteria, isolated from soil of volcanic Mt. Zao.</title>
        <authorList>
            <person name="Zheng Y."/>
            <person name="Wang C.M."/>
            <person name="Sakai Y."/>
            <person name="Abe K."/>
            <person name="Yokota A."/>
            <person name="Yabe S."/>
        </authorList>
    </citation>
    <scope>NUCLEOTIDE SEQUENCE [LARGE SCALE GENOMIC DNA]</scope>
    <source>
        <strain evidence="1 2">W12</strain>
    </source>
</reference>
<dbReference type="Proteomes" id="UP000326912">
    <property type="component" value="Unassembled WGS sequence"/>
</dbReference>
<name>A0A5J4KT09_9CHLR</name>
<evidence type="ECO:0000313" key="1">
    <source>
        <dbReference type="EMBL" id="GER89581.1"/>
    </source>
</evidence>
<accession>A0A5J4KT09</accession>